<dbReference type="Pfam" id="PF07478">
    <property type="entry name" value="Dala_Dala_lig_C"/>
    <property type="match status" value="1"/>
</dbReference>
<keyword evidence="22" id="KW-1185">Reference proteome</keyword>
<organism evidence="21 22">
    <name type="scientific">Terrimicrobium sacchariphilum</name>
    <dbReference type="NCBI Taxonomy" id="690879"/>
    <lineage>
        <taxon>Bacteria</taxon>
        <taxon>Pseudomonadati</taxon>
        <taxon>Verrucomicrobiota</taxon>
        <taxon>Terrimicrobiia</taxon>
        <taxon>Terrimicrobiales</taxon>
        <taxon>Terrimicrobiaceae</taxon>
        <taxon>Terrimicrobium</taxon>
    </lineage>
</organism>
<feature type="active site" evidence="17">
    <location>
        <position position="273"/>
    </location>
</feature>
<dbReference type="GO" id="GO:0046872">
    <property type="term" value="F:metal ion binding"/>
    <property type="evidence" value="ECO:0007669"/>
    <property type="project" value="UniProtKB-KW"/>
</dbReference>
<comment type="catalytic activity">
    <reaction evidence="15 16">
        <text>2 D-alanine + ATP = D-alanyl-D-alanine + ADP + phosphate + H(+)</text>
        <dbReference type="Rhea" id="RHEA:11224"/>
        <dbReference type="ChEBI" id="CHEBI:15378"/>
        <dbReference type="ChEBI" id="CHEBI:30616"/>
        <dbReference type="ChEBI" id="CHEBI:43474"/>
        <dbReference type="ChEBI" id="CHEBI:57416"/>
        <dbReference type="ChEBI" id="CHEBI:57822"/>
        <dbReference type="ChEBI" id="CHEBI:456216"/>
        <dbReference type="EC" id="6.3.2.4"/>
    </reaction>
</comment>
<comment type="similarity">
    <text evidence="3 16">Belongs to the D-alanine--D-alanine ligase family.</text>
</comment>
<evidence type="ECO:0000256" key="5">
    <source>
        <dbReference type="ARBA" id="ARBA00022490"/>
    </source>
</evidence>
<dbReference type="Proteomes" id="UP000076023">
    <property type="component" value="Unassembled WGS sequence"/>
</dbReference>
<feature type="binding site" evidence="18">
    <location>
        <position position="262"/>
    </location>
    <ligand>
        <name>Mg(2+)</name>
        <dbReference type="ChEBI" id="CHEBI:18420"/>
        <label>1</label>
    </ligand>
</feature>
<evidence type="ECO:0000256" key="2">
    <source>
        <dbReference type="ARBA" id="ARBA00004496"/>
    </source>
</evidence>
<dbReference type="NCBIfam" id="TIGR01205">
    <property type="entry name" value="D_ala_D_alaTIGR"/>
    <property type="match status" value="1"/>
</dbReference>
<keyword evidence="10 18" id="KW-0460">Magnesium</keyword>
<dbReference type="EMBL" id="BDCO01000002">
    <property type="protein sequence ID" value="GAT34314.1"/>
    <property type="molecule type" value="Genomic_DNA"/>
</dbReference>
<dbReference type="Gene3D" id="3.40.50.20">
    <property type="match status" value="1"/>
</dbReference>
<proteinExistence type="inferred from homology"/>
<dbReference type="FunCoup" id="A0A146GBX8">
    <property type="interactions" value="270"/>
</dbReference>
<evidence type="ECO:0000256" key="11">
    <source>
        <dbReference type="ARBA" id="ARBA00022960"/>
    </source>
</evidence>
<dbReference type="InterPro" id="IPR011761">
    <property type="entry name" value="ATP-grasp"/>
</dbReference>
<dbReference type="RefSeq" id="WP_075079952.1">
    <property type="nucleotide sequence ID" value="NZ_BDCO01000002.1"/>
</dbReference>
<gene>
    <name evidence="16" type="primary">ddl</name>
    <name evidence="21" type="ORF">TSACC_22739</name>
</gene>
<comment type="pathway">
    <text evidence="16">Cell wall biogenesis; peptidoglycan biosynthesis.</text>
</comment>
<keyword evidence="11 16" id="KW-0133">Cell shape</keyword>
<dbReference type="NCBIfam" id="NF002378">
    <property type="entry name" value="PRK01372.1"/>
    <property type="match status" value="1"/>
</dbReference>
<dbReference type="InterPro" id="IPR005905">
    <property type="entry name" value="D_ala_D_ala"/>
</dbReference>
<keyword evidence="8 19" id="KW-0547">Nucleotide-binding</keyword>
<dbReference type="PROSITE" id="PS50975">
    <property type="entry name" value="ATP_GRASP"/>
    <property type="match status" value="1"/>
</dbReference>
<evidence type="ECO:0000313" key="21">
    <source>
        <dbReference type="EMBL" id="GAT34314.1"/>
    </source>
</evidence>
<dbReference type="GO" id="GO:0005524">
    <property type="term" value="F:ATP binding"/>
    <property type="evidence" value="ECO:0007669"/>
    <property type="project" value="UniProtKB-UniRule"/>
</dbReference>
<evidence type="ECO:0000256" key="16">
    <source>
        <dbReference type="HAMAP-Rule" id="MF_00047"/>
    </source>
</evidence>
<dbReference type="PROSITE" id="PS00843">
    <property type="entry name" value="DALA_DALA_LIGASE_1"/>
    <property type="match status" value="1"/>
</dbReference>
<feature type="active site" evidence="17">
    <location>
        <position position="142"/>
    </location>
</feature>
<evidence type="ECO:0000256" key="3">
    <source>
        <dbReference type="ARBA" id="ARBA00010871"/>
    </source>
</evidence>
<reference evidence="22" key="1">
    <citation type="journal article" date="2017" name="Genome Announc.">
        <title>Draft Genome Sequence of Terrimicrobium sacchariphilum NM-5T, a Facultative Anaerobic Soil Bacterium of the Class Spartobacteria.</title>
        <authorList>
            <person name="Qiu Y.L."/>
            <person name="Tourlousse D.M."/>
            <person name="Matsuura N."/>
            <person name="Ohashi A."/>
            <person name="Sekiguchi Y."/>
        </authorList>
    </citation>
    <scope>NUCLEOTIDE SEQUENCE [LARGE SCALE GENOMIC DNA]</scope>
    <source>
        <strain evidence="22">NM-5</strain>
    </source>
</reference>
<evidence type="ECO:0000313" key="22">
    <source>
        <dbReference type="Proteomes" id="UP000076023"/>
    </source>
</evidence>
<dbReference type="GO" id="GO:0008716">
    <property type="term" value="F:D-alanine-D-alanine ligase activity"/>
    <property type="evidence" value="ECO:0007669"/>
    <property type="project" value="UniProtKB-UniRule"/>
</dbReference>
<dbReference type="InterPro" id="IPR011095">
    <property type="entry name" value="Dala_Dala_lig_C"/>
</dbReference>
<dbReference type="EC" id="6.3.2.4" evidence="4 16"/>
<comment type="function">
    <text evidence="16">Cell wall formation.</text>
</comment>
<feature type="domain" description="ATP-grasp" evidence="20">
    <location>
        <begin position="105"/>
        <end position="295"/>
    </location>
</feature>
<evidence type="ECO:0000256" key="19">
    <source>
        <dbReference type="PROSITE-ProRule" id="PRU00409"/>
    </source>
</evidence>
<evidence type="ECO:0000256" key="13">
    <source>
        <dbReference type="ARBA" id="ARBA00023211"/>
    </source>
</evidence>
<evidence type="ECO:0000256" key="14">
    <source>
        <dbReference type="ARBA" id="ARBA00023316"/>
    </source>
</evidence>
<evidence type="ECO:0000256" key="8">
    <source>
        <dbReference type="ARBA" id="ARBA00022741"/>
    </source>
</evidence>
<sequence>MSSGILNEKVVAVLMGGPGAEREVSLRSGAAVARALSTLGAKAVEVDVTGPHFTLPEGVHLAYNMIHGTFGEDGQLQAILEAKGVPYTGEGVEGSRLAFDKIESKRKFDAAGVPTAAFEVLGRGDQPGLIAPYVIKAPRQGSSVGVHIIHDTAHVPAALEDCFQFGDEVLVEDFVKGRELTIGILGGKALPVIEIVPNEGFYDYAHKYTKGASSYYVPAEIGEENTRRVQEAAEAAHKALGLEIYSRVDILLAADGSLSVLEINTIPGMTETSLLPKAAAVVGLDFPALCERIAELSLARHNR</sequence>
<comment type="subcellular location">
    <subcellularLocation>
        <location evidence="2 16">Cytoplasm</location>
    </subcellularLocation>
</comment>
<dbReference type="InParanoid" id="A0A146GBX8"/>
<keyword evidence="14 16" id="KW-0961">Cell wall biogenesis/degradation</keyword>
<dbReference type="PANTHER" id="PTHR23132:SF23">
    <property type="entry name" value="D-ALANINE--D-ALANINE LIGASE B"/>
    <property type="match status" value="1"/>
</dbReference>
<dbReference type="SUPFAM" id="SSF52440">
    <property type="entry name" value="PreATP-grasp domain"/>
    <property type="match status" value="1"/>
</dbReference>
<feature type="binding site" evidence="18">
    <location>
        <position position="264"/>
    </location>
    <ligand>
        <name>Mg(2+)</name>
        <dbReference type="ChEBI" id="CHEBI:18420"/>
        <label>2</label>
    </ligand>
</feature>
<dbReference type="GO" id="GO:0071555">
    <property type="term" value="P:cell wall organization"/>
    <property type="evidence" value="ECO:0007669"/>
    <property type="project" value="UniProtKB-KW"/>
</dbReference>
<comment type="cofactor">
    <cofactor evidence="18">
        <name>Mg(2+)</name>
        <dbReference type="ChEBI" id="CHEBI:18420"/>
    </cofactor>
    <cofactor evidence="18">
        <name>Mn(2+)</name>
        <dbReference type="ChEBI" id="CHEBI:29035"/>
    </cofactor>
    <text evidence="18">Binds 2 magnesium or manganese ions per subunit.</text>
</comment>
<evidence type="ECO:0000256" key="7">
    <source>
        <dbReference type="ARBA" id="ARBA00022723"/>
    </source>
</evidence>
<dbReference type="GO" id="GO:0005737">
    <property type="term" value="C:cytoplasm"/>
    <property type="evidence" value="ECO:0007669"/>
    <property type="project" value="UniProtKB-SubCell"/>
</dbReference>
<dbReference type="InterPro" id="IPR016185">
    <property type="entry name" value="PreATP-grasp_dom_sf"/>
</dbReference>
<evidence type="ECO:0000256" key="1">
    <source>
        <dbReference type="ARBA" id="ARBA00001936"/>
    </source>
</evidence>
<dbReference type="PIRSF" id="PIRSF039102">
    <property type="entry name" value="Ddl/VanB"/>
    <property type="match status" value="1"/>
</dbReference>
<dbReference type="InterPro" id="IPR000291">
    <property type="entry name" value="D-Ala_lig_Van_CS"/>
</dbReference>
<feature type="binding site" evidence="18">
    <location>
        <position position="249"/>
    </location>
    <ligand>
        <name>Mg(2+)</name>
        <dbReference type="ChEBI" id="CHEBI:18420"/>
        <label>1</label>
    </ligand>
</feature>
<dbReference type="PANTHER" id="PTHR23132">
    <property type="entry name" value="D-ALANINE--D-ALANINE LIGASE"/>
    <property type="match status" value="1"/>
</dbReference>
<protein>
    <recommendedName>
        <fullName evidence="4 16">D-alanine--D-alanine ligase</fullName>
        <ecNumber evidence="4 16">6.3.2.4</ecNumber>
    </recommendedName>
    <alternativeName>
        <fullName evidence="16">D-Ala-D-Ala ligase</fullName>
    </alternativeName>
    <alternativeName>
        <fullName evidence="16">D-alanylalanine synthetase</fullName>
    </alternativeName>
</protein>
<keyword evidence="12 16" id="KW-0573">Peptidoglycan synthesis</keyword>
<feature type="active site" evidence="17">
    <location>
        <position position="21"/>
    </location>
</feature>
<keyword evidence="5 16" id="KW-0963">Cytoplasm</keyword>
<dbReference type="AlphaFoldDB" id="A0A146GBX8"/>
<feature type="binding site" evidence="18">
    <location>
        <position position="262"/>
    </location>
    <ligand>
        <name>Mg(2+)</name>
        <dbReference type="ChEBI" id="CHEBI:18420"/>
        <label>2</label>
    </ligand>
</feature>
<dbReference type="Gene3D" id="3.30.1490.20">
    <property type="entry name" value="ATP-grasp fold, A domain"/>
    <property type="match status" value="1"/>
</dbReference>
<dbReference type="GO" id="GO:0008360">
    <property type="term" value="P:regulation of cell shape"/>
    <property type="evidence" value="ECO:0007669"/>
    <property type="project" value="UniProtKB-KW"/>
</dbReference>
<evidence type="ECO:0000259" key="20">
    <source>
        <dbReference type="PROSITE" id="PS50975"/>
    </source>
</evidence>
<keyword evidence="13 18" id="KW-0464">Manganese</keyword>
<evidence type="ECO:0000256" key="6">
    <source>
        <dbReference type="ARBA" id="ARBA00022598"/>
    </source>
</evidence>
<keyword evidence="6 16" id="KW-0436">Ligase</keyword>
<evidence type="ECO:0000256" key="15">
    <source>
        <dbReference type="ARBA" id="ARBA00047614"/>
    </source>
</evidence>
<dbReference type="SUPFAM" id="SSF56059">
    <property type="entry name" value="Glutathione synthetase ATP-binding domain-like"/>
    <property type="match status" value="1"/>
</dbReference>
<accession>A0A146GBX8</accession>
<dbReference type="FunFam" id="3.30.470.20:FF:000008">
    <property type="entry name" value="D-alanine--D-alanine ligase"/>
    <property type="match status" value="1"/>
</dbReference>
<dbReference type="GO" id="GO:0009252">
    <property type="term" value="P:peptidoglycan biosynthetic process"/>
    <property type="evidence" value="ECO:0007669"/>
    <property type="project" value="UniProtKB-UniRule"/>
</dbReference>
<evidence type="ECO:0000256" key="17">
    <source>
        <dbReference type="PIRSR" id="PIRSR039102-1"/>
    </source>
</evidence>
<evidence type="ECO:0000256" key="9">
    <source>
        <dbReference type="ARBA" id="ARBA00022840"/>
    </source>
</evidence>
<evidence type="ECO:0000256" key="12">
    <source>
        <dbReference type="ARBA" id="ARBA00022984"/>
    </source>
</evidence>
<comment type="caution">
    <text evidence="21">The sequence shown here is derived from an EMBL/GenBank/DDBJ whole genome shotgun (WGS) entry which is preliminary data.</text>
</comment>
<dbReference type="HAMAP" id="MF_00047">
    <property type="entry name" value="Dala_Dala_lig"/>
    <property type="match status" value="1"/>
</dbReference>
<dbReference type="UniPathway" id="UPA00219"/>
<keyword evidence="9 19" id="KW-0067">ATP-binding</keyword>
<dbReference type="InterPro" id="IPR013815">
    <property type="entry name" value="ATP_grasp_subdomain_1"/>
</dbReference>
<dbReference type="PROSITE" id="PS00844">
    <property type="entry name" value="DALA_DALA_LIGASE_2"/>
    <property type="match status" value="1"/>
</dbReference>
<dbReference type="Gene3D" id="3.30.470.20">
    <property type="entry name" value="ATP-grasp fold, B domain"/>
    <property type="match status" value="1"/>
</dbReference>
<evidence type="ECO:0000256" key="10">
    <source>
        <dbReference type="ARBA" id="ARBA00022842"/>
    </source>
</evidence>
<keyword evidence="7 18" id="KW-0479">Metal-binding</keyword>
<evidence type="ECO:0000256" key="4">
    <source>
        <dbReference type="ARBA" id="ARBA00012216"/>
    </source>
</evidence>
<comment type="cofactor">
    <cofactor evidence="1">
        <name>Mn(2+)</name>
        <dbReference type="ChEBI" id="CHEBI:29035"/>
    </cofactor>
</comment>
<name>A0A146GBX8_TERSA</name>
<dbReference type="STRING" id="690879.TSACC_22739"/>
<evidence type="ECO:0000256" key="18">
    <source>
        <dbReference type="PIRSR" id="PIRSR039102-3"/>
    </source>
</evidence>